<dbReference type="InterPro" id="IPR041522">
    <property type="entry name" value="CdaR_GGDEF"/>
</dbReference>
<dbReference type="PANTHER" id="PTHR33744">
    <property type="entry name" value="CARBOHYDRATE DIACID REGULATOR"/>
    <property type="match status" value="1"/>
</dbReference>
<dbReference type="Proteomes" id="UP001058003">
    <property type="component" value="Chromosome"/>
</dbReference>
<dbReference type="OrthoDB" id="5241664at2"/>
<evidence type="ECO:0000259" key="4">
    <source>
        <dbReference type="Pfam" id="PF17853"/>
    </source>
</evidence>
<evidence type="ECO:0000256" key="1">
    <source>
        <dbReference type="ARBA" id="ARBA00006754"/>
    </source>
</evidence>
<dbReference type="Pfam" id="PF14361">
    <property type="entry name" value="RsbRD_N"/>
    <property type="match status" value="1"/>
</dbReference>
<name>A0A9Q9IB06_9ACTN</name>
<accession>A0A9Q9IB06</accession>
<evidence type="ECO:0000313" key="6">
    <source>
        <dbReference type="Proteomes" id="UP001058003"/>
    </source>
</evidence>
<dbReference type="EMBL" id="CP073767">
    <property type="protein sequence ID" value="UWZ52712.1"/>
    <property type="molecule type" value="Genomic_DNA"/>
</dbReference>
<dbReference type="PANTHER" id="PTHR33744:SF1">
    <property type="entry name" value="DNA-BINDING TRANSCRIPTIONAL ACTIVATOR ADER"/>
    <property type="match status" value="1"/>
</dbReference>
<evidence type="ECO:0000259" key="3">
    <source>
        <dbReference type="Pfam" id="PF14361"/>
    </source>
</evidence>
<dbReference type="Pfam" id="PF17853">
    <property type="entry name" value="GGDEF_2"/>
    <property type="match status" value="1"/>
</dbReference>
<dbReference type="InterPro" id="IPR025751">
    <property type="entry name" value="RsbRD_N_dom"/>
</dbReference>
<dbReference type="InterPro" id="IPR051448">
    <property type="entry name" value="CdaR-like_regulators"/>
</dbReference>
<dbReference type="InterPro" id="IPR025736">
    <property type="entry name" value="PucR_C-HTH_dom"/>
</dbReference>
<feature type="domain" description="CdaR GGDEF-like" evidence="4">
    <location>
        <begin position="159"/>
        <end position="276"/>
    </location>
</feature>
<sequence length="399" mass="41644">MVVARRADGDGPDLSRIAAAASSDAGGVDPELLGGFLPAVVAATAAGRRLRRRELEACATSGRRAAVRGVALRALVDLYLSAAWRLWRDAPQVAAGDADRVRDAALAVLRAADDGVAALVEGFQLARADVIRLQESVKHDVLEALLAGGQQAIEATGPAADIGLTLTGPVAVLVARRPAGFGGPDTAAAPGRLERALQGRHGDAQPLVLIRSGELVCVFAAPDASAVHAVRDIVVRELDGQTRAGGAPRSWRGAVSSPRIGAAAVRTSHDEARYALGLADRLGLEQPVADARDLTIYRVLLQDLPAVHDLVRSTLTPLTRARGGAAHLVETLDAYYATGCVATETAARLNLSVRAVTYRLARVAELTGRDPSEPAERLTLHAAVTAARLLDWPATPLES</sequence>
<dbReference type="KEGG" id="daur:Daura_39780"/>
<gene>
    <name evidence="5" type="ORF">Daura_39780</name>
</gene>
<dbReference type="AlphaFoldDB" id="A0A9Q9IB06"/>
<reference evidence="5" key="1">
    <citation type="submission" date="2021-04" db="EMBL/GenBank/DDBJ databases">
        <title>Dactylosporangium aurantiacum NRRL B-8018 full assembly.</title>
        <authorList>
            <person name="Hartkoorn R.C."/>
            <person name="Beaudoing E."/>
            <person name="Hot D."/>
        </authorList>
    </citation>
    <scope>NUCLEOTIDE SEQUENCE</scope>
    <source>
        <strain evidence="5">NRRL B-8018</strain>
    </source>
</reference>
<comment type="similarity">
    <text evidence="1">Belongs to the CdaR family.</text>
</comment>
<feature type="domain" description="RsbT co-antagonist protein RsbRD N-terminal" evidence="3">
    <location>
        <begin position="37"/>
        <end position="136"/>
    </location>
</feature>
<evidence type="ECO:0000313" key="5">
    <source>
        <dbReference type="EMBL" id="UWZ52712.1"/>
    </source>
</evidence>
<organism evidence="5 6">
    <name type="scientific">Dactylosporangium aurantiacum</name>
    <dbReference type="NCBI Taxonomy" id="35754"/>
    <lineage>
        <taxon>Bacteria</taxon>
        <taxon>Bacillati</taxon>
        <taxon>Actinomycetota</taxon>
        <taxon>Actinomycetes</taxon>
        <taxon>Micromonosporales</taxon>
        <taxon>Micromonosporaceae</taxon>
        <taxon>Dactylosporangium</taxon>
    </lineage>
</organism>
<dbReference type="RefSeq" id="WP_052386746.1">
    <property type="nucleotide sequence ID" value="NZ_CP073767.1"/>
</dbReference>
<protein>
    <submittedName>
        <fullName evidence="5">Helix-turn-helix domain-containing protein</fullName>
    </submittedName>
</protein>
<dbReference type="Gene3D" id="1.10.10.2840">
    <property type="entry name" value="PucR C-terminal helix-turn-helix domain"/>
    <property type="match status" value="1"/>
</dbReference>
<evidence type="ECO:0000259" key="2">
    <source>
        <dbReference type="Pfam" id="PF13556"/>
    </source>
</evidence>
<keyword evidence="6" id="KW-1185">Reference proteome</keyword>
<feature type="domain" description="PucR C-terminal helix-turn-helix" evidence="2">
    <location>
        <begin position="328"/>
        <end position="385"/>
    </location>
</feature>
<dbReference type="InterPro" id="IPR042070">
    <property type="entry name" value="PucR_C-HTH_sf"/>
</dbReference>
<dbReference type="Pfam" id="PF13556">
    <property type="entry name" value="HTH_30"/>
    <property type="match status" value="1"/>
</dbReference>
<proteinExistence type="inferred from homology"/>